<evidence type="ECO:0000313" key="2">
    <source>
        <dbReference type="Proteomes" id="UP000005636"/>
    </source>
</evidence>
<accession>A0ABM5MHU4</accession>
<dbReference type="EMBL" id="CP003125">
    <property type="protein sequence ID" value="AEV19249.1"/>
    <property type="molecule type" value="Genomic_DNA"/>
</dbReference>
<evidence type="ECO:0000313" key="1">
    <source>
        <dbReference type="EMBL" id="AEV19249.1"/>
    </source>
</evidence>
<organism evidence="1 2">
    <name type="scientific">Geobacillus thermoleovorans CCB_US3_UF5</name>
    <dbReference type="NCBI Taxonomy" id="1111068"/>
    <lineage>
        <taxon>Bacteria</taxon>
        <taxon>Bacillati</taxon>
        <taxon>Bacillota</taxon>
        <taxon>Bacilli</taxon>
        <taxon>Bacillales</taxon>
        <taxon>Anoxybacillaceae</taxon>
        <taxon>Geobacillus</taxon>
        <taxon>Geobacillus thermoleovorans group</taxon>
    </lineage>
</organism>
<dbReference type="Proteomes" id="UP000005636">
    <property type="component" value="Chromosome"/>
</dbReference>
<name>A0ABM5MHU4_GEOTH</name>
<keyword evidence="2" id="KW-1185">Reference proteome</keyword>
<reference evidence="1 2" key="1">
    <citation type="submission" date="2011-11" db="EMBL/GenBank/DDBJ databases">
        <title>Complete genome sequence of thermophilic Geobacillus thermoleovorans CCB_US3_UF5.</title>
        <authorList>
            <person name="Muhd Sakaff M.K.L."/>
            <person name="Abdul Rahman A.Y."/>
            <person name="Saito J.A."/>
            <person name="Hou S."/>
            <person name="Alam M."/>
        </authorList>
    </citation>
    <scope>NUCLEOTIDE SEQUENCE [LARGE SCALE GENOMIC DNA]</scope>
    <source>
        <strain evidence="1 2">CCB_US3_UF5</strain>
    </source>
</reference>
<protein>
    <submittedName>
        <fullName evidence="1">Uncharacterized protein</fullName>
    </submittedName>
</protein>
<sequence>MKKWQQGRPCSVALVARLPFSSSAIAVHSIGGMTGSFWPYT</sequence>
<gene>
    <name evidence="1" type="ORF">GTCCBUS3UF5_19400</name>
</gene>
<proteinExistence type="predicted"/>